<dbReference type="AlphaFoldDB" id="A0A1M6G807"/>
<dbReference type="EMBL" id="FQZT01000004">
    <property type="protein sequence ID" value="SHJ06052.1"/>
    <property type="molecule type" value="Genomic_DNA"/>
</dbReference>
<organism evidence="1 2">
    <name type="scientific">Malonomonas rubra DSM 5091</name>
    <dbReference type="NCBI Taxonomy" id="1122189"/>
    <lineage>
        <taxon>Bacteria</taxon>
        <taxon>Pseudomonadati</taxon>
        <taxon>Thermodesulfobacteriota</taxon>
        <taxon>Desulfuromonadia</taxon>
        <taxon>Desulfuromonadales</taxon>
        <taxon>Geopsychrobacteraceae</taxon>
        <taxon>Malonomonas</taxon>
    </lineage>
</organism>
<gene>
    <name evidence="1" type="ORF">SAMN02745165_01445</name>
</gene>
<accession>A0A1M6G807</accession>
<evidence type="ECO:0000313" key="1">
    <source>
        <dbReference type="EMBL" id="SHJ06052.1"/>
    </source>
</evidence>
<evidence type="ECO:0000313" key="2">
    <source>
        <dbReference type="Proteomes" id="UP000184171"/>
    </source>
</evidence>
<dbReference type="SUPFAM" id="SSF140663">
    <property type="entry name" value="TTHA0068-like"/>
    <property type="match status" value="1"/>
</dbReference>
<name>A0A1M6G807_MALRU</name>
<dbReference type="Pfam" id="PF03745">
    <property type="entry name" value="DUF309"/>
    <property type="match status" value="1"/>
</dbReference>
<dbReference type="OrthoDB" id="9799942at2"/>
<keyword evidence="2" id="KW-1185">Reference proteome</keyword>
<dbReference type="RefSeq" id="WP_072907296.1">
    <property type="nucleotide sequence ID" value="NZ_FQZT01000004.1"/>
</dbReference>
<dbReference type="InterPro" id="IPR005500">
    <property type="entry name" value="DUF309"/>
</dbReference>
<dbReference type="STRING" id="1122189.SAMN02745165_01445"/>
<reference evidence="1 2" key="1">
    <citation type="submission" date="2016-11" db="EMBL/GenBank/DDBJ databases">
        <authorList>
            <person name="Jaros S."/>
            <person name="Januszkiewicz K."/>
            <person name="Wedrychowicz H."/>
        </authorList>
    </citation>
    <scope>NUCLEOTIDE SEQUENCE [LARGE SCALE GENOMIC DNA]</scope>
    <source>
        <strain evidence="1 2">DSM 5091</strain>
    </source>
</reference>
<dbReference type="Gene3D" id="1.10.3450.10">
    <property type="entry name" value="TTHA0068-like"/>
    <property type="match status" value="1"/>
</dbReference>
<sequence>MTATCSPSDIPRYCDEPFPAYRYLPFRPDIPHPKVDPAGHSYGREDDDLAGFSPADWRQCQPFLYGVDLFNNGYWWEAHEAWETIWLAAGQKTPTGQFIQGLILLSAGQLKRVMQETRGAETLTASGVAKLQQTAGCFLGIEVAPLLAAAKNSLHQEGVVPRIRLIF</sequence>
<protein>
    <recommendedName>
        <fullName evidence="3">DUF309 domain-containing protein</fullName>
    </recommendedName>
</protein>
<proteinExistence type="predicted"/>
<dbReference type="InterPro" id="IPR023203">
    <property type="entry name" value="TTHA0068_sf"/>
</dbReference>
<evidence type="ECO:0008006" key="3">
    <source>
        <dbReference type="Google" id="ProtNLM"/>
    </source>
</evidence>
<dbReference type="Proteomes" id="UP000184171">
    <property type="component" value="Unassembled WGS sequence"/>
</dbReference>